<reference evidence="3 4" key="1">
    <citation type="submission" date="2012-06" db="EMBL/GenBank/DDBJ databases">
        <title>Draft genome sequence of Lactobacillus gigeriorum CRBIP 24.85T, isolated from chicken crop.</title>
        <authorList>
            <person name="Cousin S."/>
            <person name="Ma L."/>
            <person name="Creno S."/>
            <person name="Clermont D."/>
            <person name="Loux V."/>
            <person name="Bizet C."/>
            <person name="Bouchier C."/>
        </authorList>
    </citation>
    <scope>NUCLEOTIDE SEQUENCE [LARGE SCALE GENOMIC DNA]</scope>
    <source>
        <strain evidence="4">CRBIP 24.85T</strain>
    </source>
</reference>
<dbReference type="Proteomes" id="UP000009326">
    <property type="component" value="Unassembled WGS sequence"/>
</dbReference>
<organism evidence="3 4">
    <name type="scientific">Lactobacillus gigeriorum DSM 23908 = CRBIP 24.85</name>
    <dbReference type="NCBI Taxonomy" id="1423751"/>
    <lineage>
        <taxon>Bacteria</taxon>
        <taxon>Bacillati</taxon>
        <taxon>Bacillota</taxon>
        <taxon>Bacilli</taxon>
        <taxon>Lactobacillales</taxon>
        <taxon>Lactobacillaceae</taxon>
        <taxon>Lactobacillus</taxon>
    </lineage>
</organism>
<dbReference type="RefSeq" id="WP_008472564.1">
    <property type="nucleotide sequence ID" value="NZ_AYZO01000003.1"/>
</dbReference>
<dbReference type="EMBL" id="CAKC01000028">
    <property type="protein sequence ID" value="CCI86580.1"/>
    <property type="molecule type" value="Genomic_DNA"/>
</dbReference>
<feature type="transmembrane region" description="Helical" evidence="1">
    <location>
        <begin position="171"/>
        <end position="190"/>
    </location>
</feature>
<name>I7K009_9LACO</name>
<proteinExistence type="predicted"/>
<evidence type="ECO:0000256" key="2">
    <source>
        <dbReference type="SAM" id="SignalP"/>
    </source>
</evidence>
<protein>
    <submittedName>
        <fullName evidence="3">Beta-propeller domain of methanol dehydrogenase type</fullName>
    </submittedName>
</protein>
<feature type="signal peptide" evidence="2">
    <location>
        <begin position="1"/>
        <end position="24"/>
    </location>
</feature>
<feature type="chain" id="PRO_5039689485" evidence="2">
    <location>
        <begin position="25"/>
        <end position="202"/>
    </location>
</feature>
<comment type="caution">
    <text evidence="3">The sequence shown here is derived from an EMBL/GenBank/DDBJ whole genome shotgun (WGS) entry which is preliminary data.</text>
</comment>
<evidence type="ECO:0000256" key="1">
    <source>
        <dbReference type="SAM" id="Phobius"/>
    </source>
</evidence>
<sequence>MRVKLTSILALVAMFVMTTGFVQPYVDDQAKILEPVTKDLILSKNNRYLQTKEQPQISVITVKRLDKLTPPKLNSYKRTAFIVVGKKGKKQNVQIYSSKDLHGAFTADSRMNIIRAAADTLRSPNKATFNEGIRFVFRACATKIDQEYQYTLDKYDLSNDELNQISHPRRVALPVAFGIAVIVMGLAYLFRTVRAKQENSKD</sequence>
<keyword evidence="1" id="KW-0472">Membrane</keyword>
<keyword evidence="1" id="KW-1133">Transmembrane helix</keyword>
<dbReference type="AlphaFoldDB" id="I7K009"/>
<dbReference type="Gene3D" id="3.10.310.50">
    <property type="match status" value="1"/>
</dbReference>
<keyword evidence="1" id="KW-0812">Transmembrane</keyword>
<dbReference type="OrthoDB" id="2294323at2"/>
<dbReference type="STRING" id="1423751.FC38_GL001077"/>
<gene>
    <name evidence="3" type="ORF">BN52_08410</name>
</gene>
<accession>I7K009</accession>
<evidence type="ECO:0000313" key="3">
    <source>
        <dbReference type="EMBL" id="CCI86580.1"/>
    </source>
</evidence>
<evidence type="ECO:0000313" key="4">
    <source>
        <dbReference type="Proteomes" id="UP000009326"/>
    </source>
</evidence>
<keyword evidence="2" id="KW-0732">Signal</keyword>